<keyword evidence="4" id="KW-0067">ATP-binding</keyword>
<evidence type="ECO:0000256" key="5">
    <source>
        <dbReference type="NCBIfam" id="TIGR01378"/>
    </source>
</evidence>
<accession>A0A6L8LFA6</accession>
<dbReference type="GO" id="GO:0009229">
    <property type="term" value="P:thiamine diphosphate biosynthetic process"/>
    <property type="evidence" value="ECO:0007669"/>
    <property type="project" value="InterPro"/>
</dbReference>
<dbReference type="EMBL" id="WWEN01000002">
    <property type="protein sequence ID" value="MYM54757.1"/>
    <property type="molecule type" value="Genomic_DNA"/>
</dbReference>
<dbReference type="CDD" id="cd07995">
    <property type="entry name" value="TPK"/>
    <property type="match status" value="1"/>
</dbReference>
<dbReference type="SUPFAM" id="SSF63999">
    <property type="entry name" value="Thiamin pyrophosphokinase, catalytic domain"/>
    <property type="match status" value="1"/>
</dbReference>
<organism evidence="7 8">
    <name type="scientific">Thalassovita mangrovi</name>
    <dbReference type="NCBI Taxonomy" id="2692236"/>
    <lineage>
        <taxon>Bacteria</taxon>
        <taxon>Pseudomonadati</taxon>
        <taxon>Pseudomonadota</taxon>
        <taxon>Alphaproteobacteria</taxon>
        <taxon>Rhodobacterales</taxon>
        <taxon>Roseobacteraceae</taxon>
        <taxon>Thalassovita</taxon>
    </lineage>
</organism>
<dbReference type="NCBIfam" id="TIGR01378">
    <property type="entry name" value="thi_PPkinase"/>
    <property type="match status" value="1"/>
</dbReference>
<keyword evidence="1 7" id="KW-0808">Transferase</keyword>
<evidence type="ECO:0000259" key="6">
    <source>
        <dbReference type="Pfam" id="PF04263"/>
    </source>
</evidence>
<keyword evidence="3 7" id="KW-0418">Kinase</keyword>
<name>A0A6L8LFA6_9RHOB</name>
<evidence type="ECO:0000256" key="1">
    <source>
        <dbReference type="ARBA" id="ARBA00022679"/>
    </source>
</evidence>
<evidence type="ECO:0000256" key="2">
    <source>
        <dbReference type="ARBA" id="ARBA00022741"/>
    </source>
</evidence>
<evidence type="ECO:0000256" key="3">
    <source>
        <dbReference type="ARBA" id="ARBA00022777"/>
    </source>
</evidence>
<dbReference type="Proteomes" id="UP000479043">
    <property type="component" value="Unassembled WGS sequence"/>
</dbReference>
<evidence type="ECO:0000313" key="7">
    <source>
        <dbReference type="EMBL" id="MYM54757.1"/>
    </source>
</evidence>
<gene>
    <name evidence="7" type="ORF">GR167_05535</name>
</gene>
<dbReference type="PANTHER" id="PTHR41299:SF1">
    <property type="entry name" value="THIAMINE PYROPHOSPHOKINASE"/>
    <property type="match status" value="1"/>
</dbReference>
<dbReference type="GO" id="GO:0006772">
    <property type="term" value="P:thiamine metabolic process"/>
    <property type="evidence" value="ECO:0007669"/>
    <property type="project" value="UniProtKB-UniRule"/>
</dbReference>
<reference evidence="7 8" key="1">
    <citation type="submission" date="2020-01" db="EMBL/GenBank/DDBJ databases">
        <authorList>
            <person name="Chen S."/>
        </authorList>
    </citation>
    <scope>NUCLEOTIDE SEQUENCE [LARGE SCALE GENOMIC DNA]</scope>
    <source>
        <strain evidence="7 8">GS-10</strain>
    </source>
</reference>
<dbReference type="InterPro" id="IPR053149">
    <property type="entry name" value="TPK"/>
</dbReference>
<dbReference type="GO" id="GO:0004788">
    <property type="term" value="F:thiamine diphosphokinase activity"/>
    <property type="evidence" value="ECO:0007669"/>
    <property type="project" value="UniProtKB-UniRule"/>
</dbReference>
<protein>
    <recommendedName>
        <fullName evidence="5">Thiamine diphosphokinase</fullName>
        <ecNumber evidence="5">2.7.6.2</ecNumber>
    </recommendedName>
</protein>
<dbReference type="GO" id="GO:0005524">
    <property type="term" value="F:ATP binding"/>
    <property type="evidence" value="ECO:0007669"/>
    <property type="project" value="UniProtKB-KW"/>
</dbReference>
<dbReference type="InterPro" id="IPR036371">
    <property type="entry name" value="TPK_B1-bd_sf"/>
</dbReference>
<dbReference type="Gene3D" id="3.40.50.10240">
    <property type="entry name" value="Thiamin pyrophosphokinase, catalytic domain"/>
    <property type="match status" value="1"/>
</dbReference>
<dbReference type="SUPFAM" id="SSF63862">
    <property type="entry name" value="Thiamin pyrophosphokinase, substrate-binding domain"/>
    <property type="match status" value="1"/>
</dbReference>
<dbReference type="PANTHER" id="PTHR41299">
    <property type="entry name" value="THIAMINE PYROPHOSPHOKINASE"/>
    <property type="match status" value="1"/>
</dbReference>
<dbReference type="InterPro" id="IPR007371">
    <property type="entry name" value="TPK_catalytic"/>
</dbReference>
<feature type="domain" description="Thiamin pyrophosphokinase catalytic" evidence="6">
    <location>
        <begin position="32"/>
        <end position="120"/>
    </location>
</feature>
<keyword evidence="2" id="KW-0547">Nucleotide-binding</keyword>
<evidence type="ECO:0000313" key="8">
    <source>
        <dbReference type="Proteomes" id="UP000479043"/>
    </source>
</evidence>
<keyword evidence="8" id="KW-1185">Reference proteome</keyword>
<dbReference type="InterPro" id="IPR036759">
    <property type="entry name" value="TPK_catalytic_sf"/>
</dbReference>
<evidence type="ECO:0000256" key="4">
    <source>
        <dbReference type="ARBA" id="ARBA00022840"/>
    </source>
</evidence>
<dbReference type="GO" id="GO:0016301">
    <property type="term" value="F:kinase activity"/>
    <property type="evidence" value="ECO:0007669"/>
    <property type="project" value="UniProtKB-KW"/>
</dbReference>
<proteinExistence type="predicted"/>
<dbReference type="GO" id="GO:0030975">
    <property type="term" value="F:thiamine binding"/>
    <property type="evidence" value="ECO:0007669"/>
    <property type="project" value="InterPro"/>
</dbReference>
<dbReference type="EC" id="2.7.6.2" evidence="5"/>
<dbReference type="AlphaFoldDB" id="A0A6L8LFA6"/>
<dbReference type="InterPro" id="IPR006282">
    <property type="entry name" value="Thi_PPkinase"/>
</dbReference>
<sequence>MNDAIVFSDSPVTLIGAGTVPSQAIEAALALAPEVVCADGGADVALKLGLDPVAVIGDFDSLSEAARAAIPDDRLHPIAEQESTDFDKCLRHIEAPLVLGAGFNGSRIDHQMAAFNAMVRRPERRCILLGPELISFVAPPELRLDLPVGTLVSLFPMAAVTGRSAGLRWPIEGLDFAPDGRVGTSNEISGPLHLWFDAPAMLMMLPLTELEPAARALSQAPAWPARAG</sequence>
<dbReference type="Pfam" id="PF04263">
    <property type="entry name" value="TPK_catalytic"/>
    <property type="match status" value="1"/>
</dbReference>
<comment type="caution">
    <text evidence="7">The sequence shown here is derived from an EMBL/GenBank/DDBJ whole genome shotgun (WGS) entry which is preliminary data.</text>
</comment>